<dbReference type="InterPro" id="IPR050697">
    <property type="entry name" value="Adenylyl/Guanylyl_Cyclase_3/4"/>
</dbReference>
<name>A0A936ZDV2_9HYPH</name>
<keyword evidence="3" id="KW-1185">Reference proteome</keyword>
<dbReference type="SUPFAM" id="SSF55073">
    <property type="entry name" value="Nucleotide cyclase"/>
    <property type="match status" value="1"/>
</dbReference>
<dbReference type="GO" id="GO:0004016">
    <property type="term" value="F:adenylate cyclase activity"/>
    <property type="evidence" value="ECO:0007669"/>
    <property type="project" value="UniProtKB-ARBA"/>
</dbReference>
<dbReference type="PANTHER" id="PTHR43081">
    <property type="entry name" value="ADENYLATE CYCLASE, TERMINAL-DIFFERENTIATION SPECIFIC-RELATED"/>
    <property type="match status" value="1"/>
</dbReference>
<evidence type="ECO:0000313" key="2">
    <source>
        <dbReference type="EMBL" id="MBL0408011.1"/>
    </source>
</evidence>
<comment type="caution">
    <text evidence="2">The sequence shown here is derived from an EMBL/GenBank/DDBJ whole genome shotgun (WGS) entry which is preliminary data.</text>
</comment>
<dbReference type="Gene3D" id="1.25.40.10">
    <property type="entry name" value="Tetratricopeptide repeat domain"/>
    <property type="match status" value="1"/>
</dbReference>
<dbReference type="Gene3D" id="3.30.70.1230">
    <property type="entry name" value="Nucleotide cyclase"/>
    <property type="match status" value="1"/>
</dbReference>
<dbReference type="CDD" id="cd07302">
    <property type="entry name" value="CHD"/>
    <property type="match status" value="1"/>
</dbReference>
<dbReference type="GO" id="GO:0006171">
    <property type="term" value="P:cAMP biosynthetic process"/>
    <property type="evidence" value="ECO:0007669"/>
    <property type="project" value="TreeGrafter"/>
</dbReference>
<evidence type="ECO:0000313" key="3">
    <source>
        <dbReference type="Proteomes" id="UP000605848"/>
    </source>
</evidence>
<dbReference type="AlphaFoldDB" id="A0A936ZDV2"/>
<dbReference type="InterPro" id="IPR029787">
    <property type="entry name" value="Nucleotide_cyclase"/>
</dbReference>
<dbReference type="InterPro" id="IPR011990">
    <property type="entry name" value="TPR-like_helical_dom_sf"/>
</dbReference>
<sequence>MINSGKQKVQRRLAAILAADVVGFSTQMGQDDEGTLAKIKSLRREIIEPRVSDHQGRVVKTTGDGFLAEFASPLEAVQCAAEIQRDLAARATQKPSQALHLRIGINIGDIIIEEDGDIYGDGVNVAARLEQLATPGGIWVSGKVYEEIRGKLPLSFEDKGEQQVKNIAKSIRVYNVSIASPQHTTFDSPHTTLSPPDMPSIAVLPFSNMSGDPEREFLADGMTEDLITGLSRLRWLLVISRTSTFVYKGKGIDVRQVARDLNVRYILEGSVRTSGKHIRITGQLIDAESGKHIWAERYDRLLEDVFAVQDEITENVVAAIEPHLYAEEGYRAQSKPPESVTTWGLVVSALTLSNKATRKSNEEAQVLLRRAISLEPSYARAYAVLSWATWWQTFCYWRPGEEGFREMGELAKHALAIDPSEPWGMMTYGFYLSTMGHHDRALEQMNGALGFNPSWALGRTMYGVALLRAGYFAEAVTETGKAIRMSPLDTFAGIYIAFHGLTLLGQRRFTEALSFLRRSVIAFPEFPGHHNALISCCGHLGLIEEAQAHIQHRNQIGPPITVSRLRFNLRHFAHCELFVEGLQKAGVPE</sequence>
<dbReference type="EMBL" id="JAEQMY010000136">
    <property type="protein sequence ID" value="MBL0408011.1"/>
    <property type="molecule type" value="Genomic_DNA"/>
</dbReference>
<gene>
    <name evidence="2" type="ORF">JKG68_29365</name>
</gene>
<dbReference type="RefSeq" id="WP_202065641.1">
    <property type="nucleotide sequence ID" value="NZ_JAEQMY010000136.1"/>
</dbReference>
<dbReference type="InterPro" id="IPR001054">
    <property type="entry name" value="A/G_cyclase"/>
</dbReference>
<protein>
    <recommendedName>
        <fullName evidence="1">Guanylate cyclase domain-containing protein</fullName>
    </recommendedName>
</protein>
<dbReference type="Proteomes" id="UP000605848">
    <property type="component" value="Unassembled WGS sequence"/>
</dbReference>
<organism evidence="2 3">
    <name type="scientific">Microvirga aerilata</name>
    <dbReference type="NCBI Taxonomy" id="670292"/>
    <lineage>
        <taxon>Bacteria</taxon>
        <taxon>Pseudomonadati</taxon>
        <taxon>Pseudomonadota</taxon>
        <taxon>Alphaproteobacteria</taxon>
        <taxon>Hyphomicrobiales</taxon>
        <taxon>Methylobacteriaceae</taxon>
        <taxon>Microvirga</taxon>
    </lineage>
</organism>
<dbReference type="PANTHER" id="PTHR43081:SF19">
    <property type="entry name" value="PH-SENSITIVE ADENYLATE CYCLASE RV1264"/>
    <property type="match status" value="1"/>
</dbReference>
<dbReference type="Gene3D" id="3.40.50.10070">
    <property type="entry name" value="TolB, N-terminal domain"/>
    <property type="match status" value="1"/>
</dbReference>
<evidence type="ECO:0000259" key="1">
    <source>
        <dbReference type="PROSITE" id="PS50125"/>
    </source>
</evidence>
<reference evidence="2" key="1">
    <citation type="submission" date="2021-01" db="EMBL/GenBank/DDBJ databases">
        <title>Microvirga sp.</title>
        <authorList>
            <person name="Kim M.K."/>
        </authorList>
    </citation>
    <scope>NUCLEOTIDE SEQUENCE</scope>
    <source>
        <strain evidence="2">5420S-16</strain>
    </source>
</reference>
<feature type="domain" description="Guanylate cyclase" evidence="1">
    <location>
        <begin position="15"/>
        <end position="130"/>
    </location>
</feature>
<proteinExistence type="predicted"/>
<dbReference type="GO" id="GO:0035556">
    <property type="term" value="P:intracellular signal transduction"/>
    <property type="evidence" value="ECO:0007669"/>
    <property type="project" value="InterPro"/>
</dbReference>
<accession>A0A936ZDV2</accession>
<dbReference type="Pfam" id="PF00211">
    <property type="entry name" value="Guanylate_cyc"/>
    <property type="match status" value="1"/>
</dbReference>
<dbReference type="SUPFAM" id="SSF48452">
    <property type="entry name" value="TPR-like"/>
    <property type="match status" value="1"/>
</dbReference>
<dbReference type="PROSITE" id="PS50125">
    <property type="entry name" value="GUANYLATE_CYCLASE_2"/>
    <property type="match status" value="1"/>
</dbReference>